<reference evidence="3 4" key="1">
    <citation type="submission" date="2018-08" db="EMBL/GenBank/DDBJ databases">
        <title>A genome reference for cultivated species of the human gut microbiota.</title>
        <authorList>
            <person name="Zou Y."/>
            <person name="Xue W."/>
            <person name="Luo G."/>
        </authorList>
    </citation>
    <scope>NUCLEOTIDE SEQUENCE [LARGE SCALE GENOMIC DNA]</scope>
    <source>
        <strain evidence="3 4">AM34-17</strain>
    </source>
</reference>
<evidence type="ECO:0000313" key="4">
    <source>
        <dbReference type="Proteomes" id="UP000286260"/>
    </source>
</evidence>
<feature type="coiled-coil region" evidence="1">
    <location>
        <begin position="195"/>
        <end position="222"/>
    </location>
</feature>
<evidence type="ECO:0008006" key="5">
    <source>
        <dbReference type="Google" id="ProtNLM"/>
    </source>
</evidence>
<dbReference type="RefSeq" id="WP_122205077.1">
    <property type="nucleotide sequence ID" value="NZ_QSII01000039.1"/>
</dbReference>
<gene>
    <name evidence="3" type="ORF">DW828_18910</name>
</gene>
<keyword evidence="1" id="KW-0175">Coiled coil</keyword>
<dbReference type="EMBL" id="QSII01000039">
    <property type="protein sequence ID" value="RHC79269.1"/>
    <property type="molecule type" value="Genomic_DNA"/>
</dbReference>
<accession>A0A3R6FL19</accession>
<feature type="transmembrane region" description="Helical" evidence="2">
    <location>
        <begin position="227"/>
        <end position="247"/>
    </location>
</feature>
<name>A0A3R6FL19_9BACT</name>
<protein>
    <recommendedName>
        <fullName evidence="5">SH3 domain-containing protein</fullName>
    </recommendedName>
</protein>
<feature type="coiled-coil region" evidence="1">
    <location>
        <begin position="257"/>
        <end position="379"/>
    </location>
</feature>
<organism evidence="3 4">
    <name type="scientific">Parabacteroides merdae</name>
    <dbReference type="NCBI Taxonomy" id="46503"/>
    <lineage>
        <taxon>Bacteria</taxon>
        <taxon>Pseudomonadati</taxon>
        <taxon>Bacteroidota</taxon>
        <taxon>Bacteroidia</taxon>
        <taxon>Bacteroidales</taxon>
        <taxon>Tannerellaceae</taxon>
        <taxon>Parabacteroides</taxon>
    </lineage>
</organism>
<evidence type="ECO:0000256" key="2">
    <source>
        <dbReference type="SAM" id="Phobius"/>
    </source>
</evidence>
<dbReference type="Gene3D" id="2.30.30.40">
    <property type="entry name" value="SH3 Domains"/>
    <property type="match status" value="1"/>
</dbReference>
<dbReference type="Proteomes" id="UP000286260">
    <property type="component" value="Unassembled WGS sequence"/>
</dbReference>
<evidence type="ECO:0000256" key="1">
    <source>
        <dbReference type="SAM" id="Coils"/>
    </source>
</evidence>
<comment type="caution">
    <text evidence="3">The sequence shown here is derived from an EMBL/GenBank/DDBJ whole genome shotgun (WGS) entry which is preliminary data.</text>
</comment>
<evidence type="ECO:0000313" key="3">
    <source>
        <dbReference type="EMBL" id="RHC79269.1"/>
    </source>
</evidence>
<sequence>MNSDIYIFGKLGSYYSQCPDDFTSEIFMKMGEWDTSADTYISIHRKGELMYYGYVRKLEADRYIGFCSILNGLMVTDLNVLFEIFDSMLNHLAVGGEILKYSDSGEIVTNTQLLVFGKPVLNQVRALLKDVLSGLSDNLRRLPPESYGISVSESKQFDLHVDDMPQIVSASWNYCYTFIAKNSGTPAPDSYQGVIQRLHKERKELEVTNSNLLEQVLNLKKEKKQQGIVFTVSAAAIICFFILLGVMQSLDTTQGNLALSQEILRNTQKELEQTSNNFEKIKKQNGEMQSSFLSQMSEKDRQIISLQQQNEQLTTDMEILKTELRQSEMDNYNTKKDLSRYKNELKQAETENYNLRRDLNHYKNELQRAETDIKNSRDKISQDTWSQSQSTTYTSSNISKAIVIINTPMRTEPRHTASIKANIPKEASIEVFNNEYKNGYYKIKYRRIIGYVAKVFINFK</sequence>
<keyword evidence="2" id="KW-0812">Transmembrane</keyword>
<dbReference type="AlphaFoldDB" id="A0A3R6FL19"/>
<proteinExistence type="predicted"/>
<keyword evidence="2" id="KW-0472">Membrane</keyword>
<keyword evidence="2" id="KW-1133">Transmembrane helix</keyword>